<organism evidence="2 3">
    <name type="scientific">Rhipicephalus microplus</name>
    <name type="common">Cattle tick</name>
    <name type="synonym">Boophilus microplus</name>
    <dbReference type="NCBI Taxonomy" id="6941"/>
    <lineage>
        <taxon>Eukaryota</taxon>
        <taxon>Metazoa</taxon>
        <taxon>Ecdysozoa</taxon>
        <taxon>Arthropoda</taxon>
        <taxon>Chelicerata</taxon>
        <taxon>Arachnida</taxon>
        <taxon>Acari</taxon>
        <taxon>Parasitiformes</taxon>
        <taxon>Ixodida</taxon>
        <taxon>Ixodoidea</taxon>
        <taxon>Ixodidae</taxon>
        <taxon>Rhipicephalinae</taxon>
        <taxon>Rhipicephalus</taxon>
        <taxon>Boophilus</taxon>
    </lineage>
</organism>
<dbReference type="AlphaFoldDB" id="A0A9J6EYP3"/>
<keyword evidence="1" id="KW-1133">Transmembrane helix</keyword>
<evidence type="ECO:0000313" key="2">
    <source>
        <dbReference type="EMBL" id="KAH8039646.1"/>
    </source>
</evidence>
<keyword evidence="1" id="KW-0472">Membrane</keyword>
<feature type="transmembrane region" description="Helical" evidence="1">
    <location>
        <begin position="101"/>
        <end position="127"/>
    </location>
</feature>
<dbReference type="EMBL" id="JABSTU010000001">
    <property type="protein sequence ID" value="KAH8039646.1"/>
    <property type="molecule type" value="Genomic_DNA"/>
</dbReference>
<protein>
    <submittedName>
        <fullName evidence="2">Uncharacterized protein</fullName>
    </submittedName>
</protein>
<sequence>MEEPENYLRSLSAAQWRKQGWGIEIHAGMPGPGGSGHWVTLWWSGERWTTSGAALTLLHAAQLANASRVRGSRINAQAGSLPNARWTPSAQQLLGHIFNDVPVLACVLAASTVLAPMSGLFAAIPYAEYRNGLKLLQFMSSMLSFDYWISHFLWDFLVLHVLGFCAPVTPAFLWFFGNRGVRFLRALSCRGGGVLVIA</sequence>
<proteinExistence type="predicted"/>
<keyword evidence="1" id="KW-0812">Transmembrane</keyword>
<accession>A0A9J6EYP3</accession>
<dbReference type="Proteomes" id="UP000821866">
    <property type="component" value="Chromosome 1"/>
</dbReference>
<reference evidence="2" key="1">
    <citation type="journal article" date="2020" name="Cell">
        <title>Large-Scale Comparative Analyses of Tick Genomes Elucidate Their Genetic Diversity and Vector Capacities.</title>
        <authorList>
            <consortium name="Tick Genome and Microbiome Consortium (TIGMIC)"/>
            <person name="Jia N."/>
            <person name="Wang J."/>
            <person name="Shi W."/>
            <person name="Du L."/>
            <person name="Sun Y."/>
            <person name="Zhan W."/>
            <person name="Jiang J.F."/>
            <person name="Wang Q."/>
            <person name="Zhang B."/>
            <person name="Ji P."/>
            <person name="Bell-Sakyi L."/>
            <person name="Cui X.M."/>
            <person name="Yuan T.T."/>
            <person name="Jiang B.G."/>
            <person name="Yang W.F."/>
            <person name="Lam T.T."/>
            <person name="Chang Q.C."/>
            <person name="Ding S.J."/>
            <person name="Wang X.J."/>
            <person name="Zhu J.G."/>
            <person name="Ruan X.D."/>
            <person name="Zhao L."/>
            <person name="Wei J.T."/>
            <person name="Ye R.Z."/>
            <person name="Que T.C."/>
            <person name="Du C.H."/>
            <person name="Zhou Y.H."/>
            <person name="Cheng J.X."/>
            <person name="Dai P.F."/>
            <person name="Guo W.B."/>
            <person name="Han X.H."/>
            <person name="Huang E.J."/>
            <person name="Li L.F."/>
            <person name="Wei W."/>
            <person name="Gao Y.C."/>
            <person name="Liu J.Z."/>
            <person name="Shao H.Z."/>
            <person name="Wang X."/>
            <person name="Wang C.C."/>
            <person name="Yang T.C."/>
            <person name="Huo Q.B."/>
            <person name="Li W."/>
            <person name="Chen H.Y."/>
            <person name="Chen S.E."/>
            <person name="Zhou L.G."/>
            <person name="Ni X.B."/>
            <person name="Tian J.H."/>
            <person name="Sheng Y."/>
            <person name="Liu T."/>
            <person name="Pan Y.S."/>
            <person name="Xia L.Y."/>
            <person name="Li J."/>
            <person name="Zhao F."/>
            <person name="Cao W.C."/>
        </authorList>
    </citation>
    <scope>NUCLEOTIDE SEQUENCE</scope>
    <source>
        <strain evidence="2">Rmic-2018</strain>
    </source>
</reference>
<feature type="transmembrane region" description="Helical" evidence="1">
    <location>
        <begin position="147"/>
        <end position="176"/>
    </location>
</feature>
<reference evidence="2" key="2">
    <citation type="submission" date="2021-09" db="EMBL/GenBank/DDBJ databases">
        <authorList>
            <person name="Jia N."/>
            <person name="Wang J."/>
            <person name="Shi W."/>
            <person name="Du L."/>
            <person name="Sun Y."/>
            <person name="Zhan W."/>
            <person name="Jiang J."/>
            <person name="Wang Q."/>
            <person name="Zhang B."/>
            <person name="Ji P."/>
            <person name="Sakyi L.B."/>
            <person name="Cui X."/>
            <person name="Yuan T."/>
            <person name="Jiang B."/>
            <person name="Yang W."/>
            <person name="Lam T.T.-Y."/>
            <person name="Chang Q."/>
            <person name="Ding S."/>
            <person name="Wang X."/>
            <person name="Zhu J."/>
            <person name="Ruan X."/>
            <person name="Zhao L."/>
            <person name="Wei J."/>
            <person name="Que T."/>
            <person name="Du C."/>
            <person name="Cheng J."/>
            <person name="Dai P."/>
            <person name="Han X."/>
            <person name="Huang E."/>
            <person name="Gao Y."/>
            <person name="Liu J."/>
            <person name="Shao H."/>
            <person name="Ye R."/>
            <person name="Li L."/>
            <person name="Wei W."/>
            <person name="Wang X."/>
            <person name="Wang C."/>
            <person name="Huo Q."/>
            <person name="Li W."/>
            <person name="Guo W."/>
            <person name="Chen H."/>
            <person name="Chen S."/>
            <person name="Zhou L."/>
            <person name="Zhou L."/>
            <person name="Ni X."/>
            <person name="Tian J."/>
            <person name="Zhou Y."/>
            <person name="Sheng Y."/>
            <person name="Liu T."/>
            <person name="Pan Y."/>
            <person name="Xia L."/>
            <person name="Li J."/>
            <person name="Zhao F."/>
            <person name="Cao W."/>
        </authorList>
    </citation>
    <scope>NUCLEOTIDE SEQUENCE</scope>
    <source>
        <strain evidence="2">Rmic-2018</strain>
        <tissue evidence="2">Larvae</tissue>
    </source>
</reference>
<name>A0A9J6EYP3_RHIMP</name>
<keyword evidence="3" id="KW-1185">Reference proteome</keyword>
<gene>
    <name evidence="2" type="ORF">HPB51_008239</name>
</gene>
<evidence type="ECO:0000313" key="3">
    <source>
        <dbReference type="Proteomes" id="UP000821866"/>
    </source>
</evidence>
<comment type="caution">
    <text evidence="2">The sequence shown here is derived from an EMBL/GenBank/DDBJ whole genome shotgun (WGS) entry which is preliminary data.</text>
</comment>
<evidence type="ECO:0000256" key="1">
    <source>
        <dbReference type="SAM" id="Phobius"/>
    </source>
</evidence>